<feature type="region of interest" description="Disordered" evidence="1">
    <location>
        <begin position="31"/>
        <end position="70"/>
    </location>
</feature>
<keyword evidence="2" id="KW-0732">Signal</keyword>
<comment type="caution">
    <text evidence="3">The sequence shown here is derived from an EMBL/GenBank/DDBJ whole genome shotgun (WGS) entry which is preliminary data.</text>
</comment>
<sequence>MKRAHVSAMTRLCFVLAATLVAALTVGCTSTGTTGGGGGGNSPKGSRGGGWENFRAEMPVLPELTPGSLT</sequence>
<evidence type="ECO:0000256" key="1">
    <source>
        <dbReference type="SAM" id="MobiDB-lite"/>
    </source>
</evidence>
<keyword evidence="4" id="KW-1185">Reference proteome</keyword>
<evidence type="ECO:0000313" key="4">
    <source>
        <dbReference type="Proteomes" id="UP000321058"/>
    </source>
</evidence>
<feature type="compositionally biased region" description="Gly residues" evidence="1">
    <location>
        <begin position="33"/>
        <end position="51"/>
    </location>
</feature>
<name>A0A512NSE7_9HYPH</name>
<evidence type="ECO:0000313" key="3">
    <source>
        <dbReference type="EMBL" id="GEP61832.1"/>
    </source>
</evidence>
<dbReference type="AlphaFoldDB" id="A0A512NSE7"/>
<evidence type="ECO:0000256" key="2">
    <source>
        <dbReference type="SAM" id="SignalP"/>
    </source>
</evidence>
<organism evidence="3 4">
    <name type="scientific">Reyranella soli</name>
    <dbReference type="NCBI Taxonomy" id="1230389"/>
    <lineage>
        <taxon>Bacteria</taxon>
        <taxon>Pseudomonadati</taxon>
        <taxon>Pseudomonadota</taxon>
        <taxon>Alphaproteobacteria</taxon>
        <taxon>Hyphomicrobiales</taxon>
        <taxon>Reyranellaceae</taxon>
        <taxon>Reyranella</taxon>
    </lineage>
</organism>
<dbReference type="EMBL" id="BKAJ01000261">
    <property type="protein sequence ID" value="GEP61832.1"/>
    <property type="molecule type" value="Genomic_DNA"/>
</dbReference>
<feature type="signal peptide" evidence="2">
    <location>
        <begin position="1"/>
        <end position="22"/>
    </location>
</feature>
<evidence type="ECO:0008006" key="5">
    <source>
        <dbReference type="Google" id="ProtNLM"/>
    </source>
</evidence>
<feature type="chain" id="PRO_5021991293" description="Lipoprotein" evidence="2">
    <location>
        <begin position="23"/>
        <end position="70"/>
    </location>
</feature>
<accession>A0A512NSE7</accession>
<dbReference type="Proteomes" id="UP000321058">
    <property type="component" value="Unassembled WGS sequence"/>
</dbReference>
<dbReference type="PROSITE" id="PS51257">
    <property type="entry name" value="PROKAR_LIPOPROTEIN"/>
    <property type="match status" value="1"/>
</dbReference>
<protein>
    <recommendedName>
        <fullName evidence="5">Lipoprotein</fullName>
    </recommendedName>
</protein>
<gene>
    <name evidence="3" type="ORF">RSO01_89980</name>
</gene>
<proteinExistence type="predicted"/>
<reference evidence="3 4" key="1">
    <citation type="submission" date="2019-07" db="EMBL/GenBank/DDBJ databases">
        <title>Whole genome shotgun sequence of Reyranella soli NBRC 108950.</title>
        <authorList>
            <person name="Hosoyama A."/>
            <person name="Uohara A."/>
            <person name="Ohji S."/>
            <person name="Ichikawa N."/>
        </authorList>
    </citation>
    <scope>NUCLEOTIDE SEQUENCE [LARGE SCALE GENOMIC DNA]</scope>
    <source>
        <strain evidence="3 4">NBRC 108950</strain>
    </source>
</reference>